<dbReference type="OrthoDB" id="1755431at2"/>
<dbReference type="AlphaFoldDB" id="A0A368NEV4"/>
<dbReference type="Proteomes" id="UP000436911">
    <property type="component" value="Unassembled WGS sequence"/>
</dbReference>
<evidence type="ECO:0000313" key="2">
    <source>
        <dbReference type="Proteomes" id="UP000436911"/>
    </source>
</evidence>
<sequence>MSATPALTTPALAIIDTISDPGKSDRSNEDRLGYNEQAAFVLDGATGLGDVQFMEGYGSDAAWIAQFAAKRLTTELTCDTNVTEVIRAIAFDAHELFTAAAGDQPRYTWPLAALAGLRVTPDGAEFIGLGDSVLYLLHDDGRVETHMALPDAFEREQQAARAHVERAGGIGASGMAHTSDTETLENLRSKREQQNTPGGSVWSLGLIPDTADHLVRTALTIETGATALICSDGLADLISLYQAYDPAGLVKRAATAGLKALVTELRHLEREVDPDGLQFPRFKQSDDTTAILCRIDR</sequence>
<reference evidence="1 2" key="1">
    <citation type="submission" date="2018-08" db="EMBL/GenBank/DDBJ databases">
        <title>Genome sequencing of Agrobacterium vitis strain ICMP 10754.</title>
        <authorList>
            <person name="Visnovsky S.B."/>
            <person name="Pitman A.R."/>
        </authorList>
    </citation>
    <scope>NUCLEOTIDE SEQUENCE [LARGE SCALE GENOMIC DNA]</scope>
    <source>
        <strain evidence="1 2">ICMP 10754</strain>
    </source>
</reference>
<dbReference type="EMBL" id="QUSG01000008">
    <property type="protein sequence ID" value="KAA3525979.1"/>
    <property type="molecule type" value="Genomic_DNA"/>
</dbReference>
<evidence type="ECO:0008006" key="3">
    <source>
        <dbReference type="Google" id="ProtNLM"/>
    </source>
</evidence>
<proteinExistence type="predicted"/>
<dbReference type="SUPFAM" id="SSF81606">
    <property type="entry name" value="PP2C-like"/>
    <property type="match status" value="1"/>
</dbReference>
<dbReference type="GeneID" id="60684857"/>
<gene>
    <name evidence="1" type="ORF">DXT89_15640</name>
</gene>
<dbReference type="InterPro" id="IPR036457">
    <property type="entry name" value="PPM-type-like_dom_sf"/>
</dbReference>
<dbReference type="RefSeq" id="WP_060717671.1">
    <property type="nucleotide sequence ID" value="NZ_CP055265.1"/>
</dbReference>
<name>A0A368NEV4_AGRVI</name>
<organism evidence="1 2">
    <name type="scientific">Agrobacterium vitis</name>
    <name type="common">Rhizobium vitis</name>
    <dbReference type="NCBI Taxonomy" id="373"/>
    <lineage>
        <taxon>Bacteria</taxon>
        <taxon>Pseudomonadati</taxon>
        <taxon>Pseudomonadota</taxon>
        <taxon>Alphaproteobacteria</taxon>
        <taxon>Hyphomicrobiales</taxon>
        <taxon>Rhizobiaceae</taxon>
        <taxon>Rhizobium/Agrobacterium group</taxon>
        <taxon>Agrobacterium</taxon>
    </lineage>
</organism>
<comment type="caution">
    <text evidence="1">The sequence shown here is derived from an EMBL/GenBank/DDBJ whole genome shotgun (WGS) entry which is preliminary data.</text>
</comment>
<evidence type="ECO:0000313" key="1">
    <source>
        <dbReference type="EMBL" id="KAA3525979.1"/>
    </source>
</evidence>
<protein>
    <recommendedName>
        <fullName evidence="3">Protein phosphatase 2C domain-containing protein</fullName>
    </recommendedName>
</protein>
<dbReference type="Gene3D" id="3.60.40.10">
    <property type="entry name" value="PPM-type phosphatase domain"/>
    <property type="match status" value="1"/>
</dbReference>
<accession>A0A368NEV4</accession>